<dbReference type="Proteomes" id="UP000230002">
    <property type="component" value="Unassembled WGS sequence"/>
</dbReference>
<proteinExistence type="predicted"/>
<keyword evidence="3" id="KW-1185">Reference proteome</keyword>
<reference evidence="2 3" key="1">
    <citation type="journal article" date="2015" name="Sci. Rep.">
        <title>Chromosome-level genome map provides insights into diverse defense mechanisms in the medicinal fungus Ganoderma sinense.</title>
        <authorList>
            <person name="Zhu Y."/>
            <person name="Xu J."/>
            <person name="Sun C."/>
            <person name="Zhou S."/>
            <person name="Xu H."/>
            <person name="Nelson D.R."/>
            <person name="Qian J."/>
            <person name="Song J."/>
            <person name="Luo H."/>
            <person name="Xiang L."/>
            <person name="Li Y."/>
            <person name="Xu Z."/>
            <person name="Ji A."/>
            <person name="Wang L."/>
            <person name="Lu S."/>
            <person name="Hayward A."/>
            <person name="Sun W."/>
            <person name="Li X."/>
            <person name="Schwartz D.C."/>
            <person name="Wang Y."/>
            <person name="Chen S."/>
        </authorList>
    </citation>
    <scope>NUCLEOTIDE SEQUENCE [LARGE SCALE GENOMIC DNA]</scope>
    <source>
        <strain evidence="2 3">ZZ0214-1</strain>
    </source>
</reference>
<feature type="compositionally biased region" description="Low complexity" evidence="1">
    <location>
        <begin position="91"/>
        <end position="105"/>
    </location>
</feature>
<feature type="region of interest" description="Disordered" evidence="1">
    <location>
        <begin position="91"/>
        <end position="126"/>
    </location>
</feature>
<protein>
    <submittedName>
        <fullName evidence="2">Uncharacterized protein</fullName>
    </submittedName>
</protein>
<comment type="caution">
    <text evidence="2">The sequence shown here is derived from an EMBL/GenBank/DDBJ whole genome shotgun (WGS) entry which is preliminary data.</text>
</comment>
<dbReference type="EMBL" id="AYKW01000045">
    <property type="protein sequence ID" value="PIL25873.1"/>
    <property type="molecule type" value="Genomic_DNA"/>
</dbReference>
<dbReference type="AlphaFoldDB" id="A0A2G8RWI4"/>
<evidence type="ECO:0000313" key="2">
    <source>
        <dbReference type="EMBL" id="PIL25873.1"/>
    </source>
</evidence>
<gene>
    <name evidence="2" type="ORF">GSI_11626</name>
</gene>
<organism evidence="2 3">
    <name type="scientific">Ganoderma sinense ZZ0214-1</name>
    <dbReference type="NCBI Taxonomy" id="1077348"/>
    <lineage>
        <taxon>Eukaryota</taxon>
        <taxon>Fungi</taxon>
        <taxon>Dikarya</taxon>
        <taxon>Basidiomycota</taxon>
        <taxon>Agaricomycotina</taxon>
        <taxon>Agaricomycetes</taxon>
        <taxon>Polyporales</taxon>
        <taxon>Polyporaceae</taxon>
        <taxon>Ganoderma</taxon>
    </lineage>
</organism>
<evidence type="ECO:0000256" key="1">
    <source>
        <dbReference type="SAM" id="MobiDB-lite"/>
    </source>
</evidence>
<accession>A0A2G8RWI4</accession>
<name>A0A2G8RWI4_9APHY</name>
<sequence length="181" mass="19438">MALGRVGLRRCELRVEPRFVFGFDFDFAMDMDVDLDHKKQTAGDGYNTDTPPLRLAPSRVRVLALLVLGRGEARSGTHSRPLKAVLHPSAPSLYSHSRSPSRSPSCAALFASPTPGDSPPRPEMLQVDGPASCGALPIIVPDLPFPPSCLRGFLLPASFRAHLSAPPGADHGCMTSRSSRQ</sequence>
<evidence type="ECO:0000313" key="3">
    <source>
        <dbReference type="Proteomes" id="UP000230002"/>
    </source>
</evidence>